<comment type="caution">
    <text evidence="1">The sequence shown here is derived from an EMBL/GenBank/DDBJ whole genome shotgun (WGS) entry which is preliminary data.</text>
</comment>
<dbReference type="Proteomes" id="UP001064048">
    <property type="component" value="Chromosome 11"/>
</dbReference>
<accession>A0ACC0JM84</accession>
<evidence type="ECO:0000313" key="1">
    <source>
        <dbReference type="EMBL" id="KAI8425192.1"/>
    </source>
</evidence>
<dbReference type="EMBL" id="CM046111">
    <property type="protein sequence ID" value="KAI8425192.1"/>
    <property type="molecule type" value="Genomic_DNA"/>
</dbReference>
<protein>
    <submittedName>
        <fullName evidence="1">Uncharacterized protein</fullName>
    </submittedName>
</protein>
<gene>
    <name evidence="1" type="ORF">MSG28_007016</name>
</gene>
<keyword evidence="2" id="KW-1185">Reference proteome</keyword>
<reference evidence="1 2" key="1">
    <citation type="journal article" date="2022" name="Genome Biol. Evol.">
        <title>The Spruce Budworm Genome: Reconstructing the Evolutionary History of Antifreeze Proteins.</title>
        <authorList>
            <person name="Beliveau C."/>
            <person name="Gagne P."/>
            <person name="Picq S."/>
            <person name="Vernygora O."/>
            <person name="Keeling C.I."/>
            <person name="Pinkney K."/>
            <person name="Doucet D."/>
            <person name="Wen F."/>
            <person name="Johnston J.S."/>
            <person name="Maaroufi H."/>
            <person name="Boyle B."/>
            <person name="Laroche J."/>
            <person name="Dewar K."/>
            <person name="Juretic N."/>
            <person name="Blackburn G."/>
            <person name="Nisole A."/>
            <person name="Brunet B."/>
            <person name="Brandao M."/>
            <person name="Lumley L."/>
            <person name="Duan J."/>
            <person name="Quan G."/>
            <person name="Lucarotti C.J."/>
            <person name="Roe A.D."/>
            <person name="Sperling F.A.H."/>
            <person name="Levesque R.C."/>
            <person name="Cusson M."/>
        </authorList>
    </citation>
    <scope>NUCLEOTIDE SEQUENCE [LARGE SCALE GENOMIC DNA]</scope>
    <source>
        <strain evidence="1">Glfc:IPQL:Cfum</strain>
    </source>
</reference>
<name>A0ACC0JM84_CHOFU</name>
<evidence type="ECO:0000313" key="2">
    <source>
        <dbReference type="Proteomes" id="UP001064048"/>
    </source>
</evidence>
<proteinExistence type="predicted"/>
<sequence>MSLPKYFELANGDRMPRIGFGTWQASDEVLEKAVDAALESGYRHFDSARAYENEAALGRALRRWIGDNPARRNELFVVTKLPPGGNRPDLVPEYFNASLKDLGLDYLDMYLMHTPFAFEHVPGDLHPKSPDGSMRVDLSTDLIAVWKVPRRTRSDQQSKKVCNLKKKKMDSNQEVLSTVYKSPNSKRNCVQKPLITDSNPFNPTEYKLVCTVELQKKVNDHQTDTDTPKVIEKDLLVGNPDMEPNRCVWRKIWPKTMLPKFVCPCCTGGGSDSGEAAPADLPYKMRSPVESYETVDLTRNSNIALQSLNLDASLQSILNLRGHLRPSDKLVKRTNDAVSFNPEEQSMSTSKSLLPVRKSIVSLKCIFLSDENSLQTTEPRCNDQSEKSKNSSGVTQCRQAPVKKVHQSNNPKGKPFLSLFRECLGKKTKRKPSDLNEESQANVIGPLSGRKRFMACDGNTNIRQHNSKPKMMANVVTASSNSHLSSSESVLSKKWTKRYTKKPTIFQVMICKLGNKLRYKPDRRTVPSQLESVVSNNSVKVGKIATEPNISRKDDIERPLVIKDSSYVILVEKEIVPCQKISRPGEVIPQKPEEKDIVL</sequence>
<organism evidence="1 2">
    <name type="scientific">Choristoneura fumiferana</name>
    <name type="common">Spruce budworm moth</name>
    <name type="synonym">Archips fumiferana</name>
    <dbReference type="NCBI Taxonomy" id="7141"/>
    <lineage>
        <taxon>Eukaryota</taxon>
        <taxon>Metazoa</taxon>
        <taxon>Ecdysozoa</taxon>
        <taxon>Arthropoda</taxon>
        <taxon>Hexapoda</taxon>
        <taxon>Insecta</taxon>
        <taxon>Pterygota</taxon>
        <taxon>Neoptera</taxon>
        <taxon>Endopterygota</taxon>
        <taxon>Lepidoptera</taxon>
        <taxon>Glossata</taxon>
        <taxon>Ditrysia</taxon>
        <taxon>Tortricoidea</taxon>
        <taxon>Tortricidae</taxon>
        <taxon>Tortricinae</taxon>
        <taxon>Choristoneura</taxon>
    </lineage>
</organism>